<evidence type="ECO:0000313" key="2">
    <source>
        <dbReference type="EMBL" id="ODM90490.1"/>
    </source>
</evidence>
<proteinExistence type="predicted"/>
<evidence type="ECO:0000256" key="1">
    <source>
        <dbReference type="SAM" id="Phobius"/>
    </source>
</evidence>
<organism evidence="2 3">
    <name type="scientific">Orchesella cincta</name>
    <name type="common">Springtail</name>
    <name type="synonym">Podura cincta</name>
    <dbReference type="NCBI Taxonomy" id="48709"/>
    <lineage>
        <taxon>Eukaryota</taxon>
        <taxon>Metazoa</taxon>
        <taxon>Ecdysozoa</taxon>
        <taxon>Arthropoda</taxon>
        <taxon>Hexapoda</taxon>
        <taxon>Collembola</taxon>
        <taxon>Entomobryomorpha</taxon>
        <taxon>Entomobryoidea</taxon>
        <taxon>Orchesellidae</taxon>
        <taxon>Orchesellinae</taxon>
        <taxon>Orchesella</taxon>
    </lineage>
</organism>
<dbReference type="PANTHER" id="PTHR46273">
    <property type="entry name" value="MYOSUPPRESSIN RECEPTOR 1, ISOFORM B-RELATED"/>
    <property type="match status" value="1"/>
</dbReference>
<sequence length="86" mass="9205">MDVITSSVNGTFLGTSELMNETLVEDDVPIAIPLEYCGAGLKAFGDAYRGIHGYASLVVCLFGSIANILNLIVLTRREMINPTNAI</sequence>
<dbReference type="EMBL" id="LJIJ01001939">
    <property type="protein sequence ID" value="ODM90490.1"/>
    <property type="molecule type" value="Genomic_DNA"/>
</dbReference>
<dbReference type="GO" id="GO:0005886">
    <property type="term" value="C:plasma membrane"/>
    <property type="evidence" value="ECO:0007669"/>
    <property type="project" value="TreeGrafter"/>
</dbReference>
<feature type="transmembrane region" description="Helical" evidence="1">
    <location>
        <begin position="51"/>
        <end position="74"/>
    </location>
</feature>
<dbReference type="PANTHER" id="PTHR46273:SF4">
    <property type="entry name" value="AT19640P"/>
    <property type="match status" value="1"/>
</dbReference>
<keyword evidence="3" id="KW-1185">Reference proteome</keyword>
<dbReference type="GO" id="GO:0008528">
    <property type="term" value="F:G protein-coupled peptide receptor activity"/>
    <property type="evidence" value="ECO:0007669"/>
    <property type="project" value="TreeGrafter"/>
</dbReference>
<name>A0A1D2MBZ2_ORCCI</name>
<dbReference type="Proteomes" id="UP000094527">
    <property type="component" value="Unassembled WGS sequence"/>
</dbReference>
<comment type="caution">
    <text evidence="2">The sequence shown here is derived from an EMBL/GenBank/DDBJ whole genome shotgun (WGS) entry which is preliminary data.</text>
</comment>
<protein>
    <submittedName>
        <fullName evidence="2">Uncharacterized protein</fullName>
    </submittedName>
</protein>
<gene>
    <name evidence="2" type="ORF">Ocin01_16192</name>
</gene>
<keyword evidence="1" id="KW-0812">Transmembrane</keyword>
<dbReference type="AlphaFoldDB" id="A0A1D2MBZ2"/>
<accession>A0A1D2MBZ2</accession>
<keyword evidence="1" id="KW-0472">Membrane</keyword>
<reference evidence="2 3" key="1">
    <citation type="journal article" date="2016" name="Genome Biol. Evol.">
        <title>Gene Family Evolution Reflects Adaptation to Soil Environmental Stressors in the Genome of the Collembolan Orchesella cincta.</title>
        <authorList>
            <person name="Faddeeva-Vakhrusheva A."/>
            <person name="Derks M.F."/>
            <person name="Anvar S.Y."/>
            <person name="Agamennone V."/>
            <person name="Suring W."/>
            <person name="Smit S."/>
            <person name="van Straalen N.M."/>
            <person name="Roelofs D."/>
        </authorList>
    </citation>
    <scope>NUCLEOTIDE SEQUENCE [LARGE SCALE GENOMIC DNA]</scope>
    <source>
        <tissue evidence="2">Mixed pool</tissue>
    </source>
</reference>
<dbReference type="InterPro" id="IPR053219">
    <property type="entry name" value="GPCR_Dmsr-1"/>
</dbReference>
<keyword evidence="1" id="KW-1133">Transmembrane helix</keyword>
<dbReference type="STRING" id="48709.A0A1D2MBZ2"/>
<dbReference type="OrthoDB" id="5864054at2759"/>
<evidence type="ECO:0000313" key="3">
    <source>
        <dbReference type="Proteomes" id="UP000094527"/>
    </source>
</evidence>